<proteinExistence type="predicted"/>
<feature type="compositionally biased region" description="Basic and acidic residues" evidence="1">
    <location>
        <begin position="144"/>
        <end position="160"/>
    </location>
</feature>
<evidence type="ECO:0000313" key="2">
    <source>
        <dbReference type="EMBL" id="AIP87496.1"/>
    </source>
</evidence>
<accession>A0A089GT76</accession>
<name>A0A089GT76_FUNXX</name>
<feature type="region of interest" description="Disordered" evidence="1">
    <location>
        <begin position="38"/>
        <end position="93"/>
    </location>
</feature>
<evidence type="ECO:0000256" key="1">
    <source>
        <dbReference type="SAM" id="MobiDB-lite"/>
    </source>
</evidence>
<dbReference type="AlphaFoldDB" id="A0A089GT76"/>
<sequence>MAIQSLLEQYRAAAEQQAGIDPVTRGVPLLCLVGLVDPHPGDLTRRTAQADVERNSKPHGRSAEDIGREPAKQRRDASESSRGGHNEAAVPVEVGLRGKNRRCEEAAGPDCRAGGRVQPSRVGAICRPRDQDLDHAVVAQAGGDRGREQGQRAEGRRDAKVDEVMRPEPPLNKRGLGVLPPVRLVQALAALDAEAAQRELPLLVRKPIDCLRPAPGRDAVSLVHVADRVRDGPTECAGEGRAGQDEGDSDAPLLGLVPESEVVDKAWEQTSLKDAQ</sequence>
<organism evidence="2">
    <name type="scientific">Fungal sp. (strain NRRL 50135)</name>
    <dbReference type="NCBI Taxonomy" id="1547289"/>
    <lineage>
        <taxon>Eukaryota</taxon>
        <taxon>Fungi</taxon>
    </lineage>
</organism>
<reference evidence="2" key="1">
    <citation type="journal article" date="2015" name="ACS Synth. Biol.">
        <title>Native promoter strategy for high-yielding synthesis and engineering of fungal secondary metabolites.</title>
        <authorList>
            <person name="Kakule T.B."/>
            <person name="Jadulco R.C."/>
            <person name="Koch M."/>
            <person name="Janso J.E."/>
            <person name="Barrows L.R."/>
            <person name="Schmidt E.W."/>
        </authorList>
    </citation>
    <scope>NUCLEOTIDE SEQUENCE</scope>
    <source>
        <strain evidence="2">NRRL 50135</strain>
    </source>
</reference>
<gene>
    <name evidence="2" type="ORF">gNR591</name>
</gene>
<protein>
    <submittedName>
        <fullName evidence="2">Uncharacterized protein</fullName>
    </submittedName>
</protein>
<dbReference type="EMBL" id="KM107910">
    <property type="protein sequence ID" value="AIP87496.1"/>
    <property type="molecule type" value="Genomic_DNA"/>
</dbReference>
<feature type="region of interest" description="Disordered" evidence="1">
    <location>
        <begin position="231"/>
        <end position="253"/>
    </location>
</feature>
<feature type="compositionally biased region" description="Basic and acidic residues" evidence="1">
    <location>
        <begin position="51"/>
        <end position="85"/>
    </location>
</feature>
<feature type="region of interest" description="Disordered" evidence="1">
    <location>
        <begin position="140"/>
        <end position="160"/>
    </location>
</feature>